<sequence>MTTSRFDIVGNGYPYHPNILTSTECQTTFRAIQDASKATLYIQLNLHSHIETVGGWTPAMDARKWTDPPVNGWFYAMYHTSYNVSVDSGRWYEGLQAEPPLPTWVLLPDGAQFFRVNEIAHLKTPSAWEAALIPALLHERDATFRRIGGSLNDGVTHDGTFWTEDGYT</sequence>
<dbReference type="AlphaFoldDB" id="A0A6A6YBV7"/>
<proteinExistence type="predicted"/>
<reference evidence="3" key="2">
    <citation type="submission" date="2020-04" db="EMBL/GenBank/DDBJ databases">
        <authorList>
            <consortium name="NCBI Genome Project"/>
        </authorList>
    </citation>
    <scope>NUCLEOTIDE SEQUENCE</scope>
    <source>
        <strain evidence="3">CBS 304.34</strain>
    </source>
</reference>
<evidence type="ECO:0000313" key="1">
    <source>
        <dbReference type="EMBL" id="KAF2806306.1"/>
    </source>
</evidence>
<reference evidence="1 3" key="1">
    <citation type="journal article" date="2020" name="Stud. Mycol.">
        <title>101 Dothideomycetes genomes: a test case for predicting lifestyles and emergence of pathogens.</title>
        <authorList>
            <person name="Haridas S."/>
            <person name="Albert R."/>
            <person name="Binder M."/>
            <person name="Bloem J."/>
            <person name="Labutti K."/>
            <person name="Salamov A."/>
            <person name="Andreopoulos B."/>
            <person name="Baker S."/>
            <person name="Barry K."/>
            <person name="Bills G."/>
            <person name="Bluhm B."/>
            <person name="Cannon C."/>
            <person name="Castanera R."/>
            <person name="Culley D."/>
            <person name="Daum C."/>
            <person name="Ezra D."/>
            <person name="Gonzalez J."/>
            <person name="Henrissat B."/>
            <person name="Kuo A."/>
            <person name="Liang C."/>
            <person name="Lipzen A."/>
            <person name="Lutzoni F."/>
            <person name="Magnuson J."/>
            <person name="Mondo S."/>
            <person name="Nolan M."/>
            <person name="Ohm R."/>
            <person name="Pangilinan J."/>
            <person name="Park H.-J."/>
            <person name="Ramirez L."/>
            <person name="Alfaro M."/>
            <person name="Sun H."/>
            <person name="Tritt A."/>
            <person name="Yoshinaga Y."/>
            <person name="Zwiers L.-H."/>
            <person name="Turgeon B."/>
            <person name="Goodwin S."/>
            <person name="Spatafora J."/>
            <person name="Crous P."/>
            <person name="Grigoriev I."/>
        </authorList>
    </citation>
    <scope>NUCLEOTIDE SEQUENCE</scope>
    <source>
        <strain evidence="1 3">CBS 304.34</strain>
    </source>
</reference>
<dbReference type="Proteomes" id="UP000504636">
    <property type="component" value="Unplaced"/>
</dbReference>
<protein>
    <submittedName>
        <fullName evidence="1 3">Uncharacterized protein</fullName>
    </submittedName>
</protein>
<reference evidence="3" key="3">
    <citation type="submission" date="2025-04" db="UniProtKB">
        <authorList>
            <consortium name="RefSeq"/>
        </authorList>
    </citation>
    <scope>IDENTIFICATION</scope>
    <source>
        <strain evidence="3">CBS 304.34</strain>
    </source>
</reference>
<evidence type="ECO:0000313" key="3">
    <source>
        <dbReference type="RefSeq" id="XP_033573270.1"/>
    </source>
</evidence>
<accession>A0A6A6YBV7</accession>
<dbReference type="GeneID" id="54466722"/>
<name>A0A6A6YBV7_9PEZI</name>
<keyword evidence="2" id="KW-1185">Reference proteome</keyword>
<dbReference type="EMBL" id="MU003707">
    <property type="protein sequence ID" value="KAF2806306.1"/>
    <property type="molecule type" value="Genomic_DNA"/>
</dbReference>
<evidence type="ECO:0000313" key="2">
    <source>
        <dbReference type="Proteomes" id="UP000504636"/>
    </source>
</evidence>
<dbReference type="RefSeq" id="XP_033573270.1">
    <property type="nucleotide sequence ID" value="XM_033725829.1"/>
</dbReference>
<organism evidence="1">
    <name type="scientific">Mytilinidion resinicola</name>
    <dbReference type="NCBI Taxonomy" id="574789"/>
    <lineage>
        <taxon>Eukaryota</taxon>
        <taxon>Fungi</taxon>
        <taxon>Dikarya</taxon>
        <taxon>Ascomycota</taxon>
        <taxon>Pezizomycotina</taxon>
        <taxon>Dothideomycetes</taxon>
        <taxon>Pleosporomycetidae</taxon>
        <taxon>Mytilinidiales</taxon>
        <taxon>Mytilinidiaceae</taxon>
        <taxon>Mytilinidion</taxon>
    </lineage>
</organism>
<gene>
    <name evidence="1 3" type="ORF">BDZ99DRAFT_523765</name>
</gene>